<comment type="caution">
    <text evidence="4">The sequence shown here is derived from an EMBL/GenBank/DDBJ whole genome shotgun (WGS) entry which is preliminary data.</text>
</comment>
<evidence type="ECO:0000313" key="5">
    <source>
        <dbReference type="Proteomes" id="UP001651880"/>
    </source>
</evidence>
<dbReference type="EMBL" id="JAJEKE010000012">
    <property type="protein sequence ID" value="MCQ1530440.1"/>
    <property type="molecule type" value="Genomic_DNA"/>
</dbReference>
<keyword evidence="5" id="KW-1185">Reference proteome</keyword>
<evidence type="ECO:0000256" key="1">
    <source>
        <dbReference type="ARBA" id="ARBA00023015"/>
    </source>
</evidence>
<dbReference type="InterPro" id="IPR001034">
    <property type="entry name" value="DeoR_HTH"/>
</dbReference>
<dbReference type="Pfam" id="PF08279">
    <property type="entry name" value="HTH_11"/>
    <property type="match status" value="1"/>
</dbReference>
<dbReference type="InterPro" id="IPR013196">
    <property type="entry name" value="HTH_11"/>
</dbReference>
<dbReference type="PROSITE" id="PS51000">
    <property type="entry name" value="HTH_DEOR_2"/>
    <property type="match status" value="1"/>
</dbReference>
<keyword evidence="1" id="KW-0805">Transcription regulation</keyword>
<dbReference type="InterPro" id="IPR026881">
    <property type="entry name" value="WYL_dom"/>
</dbReference>
<dbReference type="InterPro" id="IPR028349">
    <property type="entry name" value="PafC-like"/>
</dbReference>
<keyword evidence="2" id="KW-0804">Transcription</keyword>
<dbReference type="PIRSF" id="PIRSF016838">
    <property type="entry name" value="PafC"/>
    <property type="match status" value="1"/>
</dbReference>
<feature type="domain" description="HTH deoR-type" evidence="3">
    <location>
        <begin position="2"/>
        <end position="57"/>
    </location>
</feature>
<reference evidence="4 5" key="1">
    <citation type="submission" date="2021-10" db="EMBL/GenBank/DDBJ databases">
        <title>Lutispora strain m25 sp. nov., a thermophilic, non-spore-forming bacterium isolated from a lab-scale methanogenic bioreactor digesting anaerobic sludge.</title>
        <authorList>
            <person name="El Houari A."/>
            <person name="Mcdonald J."/>
        </authorList>
    </citation>
    <scope>NUCLEOTIDE SEQUENCE [LARGE SCALE GENOMIC DNA]</scope>
    <source>
        <strain evidence="5">m25</strain>
    </source>
</reference>
<evidence type="ECO:0000259" key="3">
    <source>
        <dbReference type="PROSITE" id="PS51000"/>
    </source>
</evidence>
<dbReference type="Pfam" id="PF13280">
    <property type="entry name" value="WYL"/>
    <property type="match status" value="1"/>
</dbReference>
<dbReference type="Proteomes" id="UP001651880">
    <property type="component" value="Unassembled WGS sequence"/>
</dbReference>
<dbReference type="InterPro" id="IPR051534">
    <property type="entry name" value="CBASS_pafABC_assoc_protein"/>
</dbReference>
<sequence length="299" mass="34596">MQIDRMLQIIYILLNRKTITASELAERFEVSQRTIYRDIDALCQAGIPVYTSKGKNGGISILDNFVLNKSIFSKGEQNEMIAALQSLSAINYPEADRILSKLSNIFDSKSNDWIEIDFSGWGNLKQEMLASIKSAVINKKVISFEYYNAYREKNIRTVEPLQLLFKGKAWYLKAFCRVKRSMRLFKLSRIKNIQILDEHFDRQLESEALAAFDIGTDINIVDIIMKIHSSQAYRVYDEFDDAQISLNDDGSFTICVSYPEDEWVYGYILSFGMYAEVIEPARIKKIIKEQLEKALDFYK</sequence>
<protein>
    <submittedName>
        <fullName evidence="4">YafY family transcriptional regulator</fullName>
    </submittedName>
</protein>
<dbReference type="SUPFAM" id="SSF46785">
    <property type="entry name" value="Winged helix' DNA-binding domain"/>
    <property type="match status" value="1"/>
</dbReference>
<evidence type="ECO:0000313" key="4">
    <source>
        <dbReference type="EMBL" id="MCQ1530440.1"/>
    </source>
</evidence>
<dbReference type="Pfam" id="PF25583">
    <property type="entry name" value="WCX"/>
    <property type="match status" value="1"/>
</dbReference>
<dbReference type="PROSITE" id="PS52050">
    <property type="entry name" value="WYL"/>
    <property type="match status" value="1"/>
</dbReference>
<proteinExistence type="predicted"/>
<dbReference type="PANTHER" id="PTHR34580">
    <property type="match status" value="1"/>
</dbReference>
<accession>A0ABT1NGQ3</accession>
<dbReference type="Gene3D" id="1.10.10.10">
    <property type="entry name" value="Winged helix-like DNA-binding domain superfamily/Winged helix DNA-binding domain"/>
    <property type="match status" value="1"/>
</dbReference>
<evidence type="ECO:0000256" key="2">
    <source>
        <dbReference type="ARBA" id="ARBA00023163"/>
    </source>
</evidence>
<dbReference type="PANTHER" id="PTHR34580:SF1">
    <property type="entry name" value="PROTEIN PAFC"/>
    <property type="match status" value="1"/>
</dbReference>
<dbReference type="InterPro" id="IPR036388">
    <property type="entry name" value="WH-like_DNA-bd_sf"/>
</dbReference>
<name>A0ABT1NGQ3_9FIRM</name>
<gene>
    <name evidence="4" type="ORF">LJD61_12885</name>
</gene>
<dbReference type="InterPro" id="IPR057727">
    <property type="entry name" value="WCX_dom"/>
</dbReference>
<dbReference type="InterPro" id="IPR036390">
    <property type="entry name" value="WH_DNA-bd_sf"/>
</dbReference>
<dbReference type="RefSeq" id="WP_255227966.1">
    <property type="nucleotide sequence ID" value="NZ_JAJEKE010000012.1"/>
</dbReference>
<organism evidence="4 5">
    <name type="scientific">Lutispora saccharofermentans</name>
    <dbReference type="NCBI Taxonomy" id="3024236"/>
    <lineage>
        <taxon>Bacteria</taxon>
        <taxon>Bacillati</taxon>
        <taxon>Bacillota</taxon>
        <taxon>Clostridia</taxon>
        <taxon>Lutisporales</taxon>
        <taxon>Lutisporaceae</taxon>
        <taxon>Lutispora</taxon>
    </lineage>
</organism>